<dbReference type="CDD" id="cd23767">
    <property type="entry name" value="IQCD"/>
    <property type="match status" value="1"/>
</dbReference>
<evidence type="ECO:0000313" key="2">
    <source>
        <dbReference type="EMBL" id="USQ13798.1"/>
    </source>
</evidence>
<evidence type="ECO:0008006" key="4">
    <source>
        <dbReference type="Google" id="ProtNLM"/>
    </source>
</evidence>
<dbReference type="Proteomes" id="UP001057474">
    <property type="component" value="Chromosome"/>
</dbReference>
<name>A0ABY4Y828_9GAMM</name>
<proteinExistence type="predicted"/>
<protein>
    <recommendedName>
        <fullName evidence="4">DGQHR domain-containing protein</fullName>
    </recommendedName>
</protein>
<accession>A0ABY4Y828</accession>
<dbReference type="RefSeq" id="WP_252580123.1">
    <property type="nucleotide sequence ID" value="NZ_CP071527.1"/>
</dbReference>
<reference evidence="2" key="1">
    <citation type="submission" date="2021-03" db="EMBL/GenBank/DDBJ databases">
        <title>Legionella lytica PCM 2298.</title>
        <authorList>
            <person name="Koper P."/>
        </authorList>
    </citation>
    <scope>NUCLEOTIDE SEQUENCE</scope>
    <source>
        <strain evidence="2">PCM 2298</strain>
    </source>
</reference>
<evidence type="ECO:0000256" key="1">
    <source>
        <dbReference type="SAM" id="Phobius"/>
    </source>
</evidence>
<keyword evidence="1" id="KW-1133">Transmembrane helix</keyword>
<evidence type="ECO:0000313" key="3">
    <source>
        <dbReference type="Proteomes" id="UP001057474"/>
    </source>
</evidence>
<keyword evidence="1" id="KW-0472">Membrane</keyword>
<keyword evidence="3" id="KW-1185">Reference proteome</keyword>
<gene>
    <name evidence="2" type="ORF">J2N86_00155</name>
</gene>
<keyword evidence="1" id="KW-0812">Transmembrane</keyword>
<sequence length="361" mass="41147">MNHLKIWFPKKGTHPLGGLVNEFRLIEQSMFYQERGEALTLLTDFSSNAGRDVPYVTSFCAKYNISLITTDDIKKELVKGRWRDGKIQLKLFEMAMLELTHPAGHPVIASDIFRLLSPTLKLGAYSDLDKKISYKQEQGAMSSLPDLVLNLTLDMSVVPIELEYLNTDFIYAQNTEHGFLVDHRKAIYTNYLSFDFISNITLDYPVTIFGKSTGLDERALNEYRQFTQDYFAAHSEKTAHNILDFRQALKETYPQNFELYFYFYVVAISGPGALLGTLKRQILRVIKEIADCSVSKTSICLVNEASKGASDLSWMEVGLGTLREQADQITRATTTIQRFWRSHKKEPEVLDTKACTSYGLH</sequence>
<feature type="transmembrane region" description="Helical" evidence="1">
    <location>
        <begin position="259"/>
        <end position="278"/>
    </location>
</feature>
<dbReference type="EMBL" id="CP071527">
    <property type="protein sequence ID" value="USQ13798.1"/>
    <property type="molecule type" value="Genomic_DNA"/>
</dbReference>
<organism evidence="2 3">
    <name type="scientific">Legionella lytica</name>
    <dbReference type="NCBI Taxonomy" id="96232"/>
    <lineage>
        <taxon>Bacteria</taxon>
        <taxon>Pseudomonadati</taxon>
        <taxon>Pseudomonadota</taxon>
        <taxon>Gammaproteobacteria</taxon>
        <taxon>Legionellales</taxon>
        <taxon>Legionellaceae</taxon>
        <taxon>Legionella</taxon>
    </lineage>
</organism>